<dbReference type="SUPFAM" id="SSF55166">
    <property type="entry name" value="Hedgehog/DD-peptidase"/>
    <property type="match status" value="1"/>
</dbReference>
<dbReference type="AlphaFoldDB" id="A0A4Q1S9N3"/>
<feature type="compositionally biased region" description="Low complexity" evidence="1">
    <location>
        <begin position="68"/>
        <end position="80"/>
    </location>
</feature>
<evidence type="ECO:0000256" key="2">
    <source>
        <dbReference type="SAM" id="SignalP"/>
    </source>
</evidence>
<feature type="region of interest" description="Disordered" evidence="1">
    <location>
        <begin position="30"/>
        <end position="90"/>
    </location>
</feature>
<dbReference type="InterPro" id="IPR009045">
    <property type="entry name" value="Zn_M74/Hedgehog-like"/>
</dbReference>
<dbReference type="Pfam" id="PF18979">
    <property type="entry name" value="DUF5715"/>
    <property type="match status" value="1"/>
</dbReference>
<evidence type="ECO:0000256" key="1">
    <source>
        <dbReference type="SAM" id="MobiDB-lite"/>
    </source>
</evidence>
<name>A0A4Q1S9N3_9BACT</name>
<protein>
    <recommendedName>
        <fullName evidence="5">Peptidase M15A C-terminal domain-containing protein</fullName>
    </recommendedName>
</protein>
<dbReference type="OrthoDB" id="105479at2"/>
<evidence type="ECO:0000313" key="3">
    <source>
        <dbReference type="EMBL" id="RXS93750.1"/>
    </source>
</evidence>
<dbReference type="RefSeq" id="WP_129209534.1">
    <property type="nucleotide sequence ID" value="NZ_BMGU01000002.1"/>
</dbReference>
<keyword evidence="2" id="KW-0732">Signal</keyword>
<feature type="signal peptide" evidence="2">
    <location>
        <begin position="1"/>
        <end position="23"/>
    </location>
</feature>
<organism evidence="3 4">
    <name type="scientific">Silvibacterium dinghuense</name>
    <dbReference type="NCBI Taxonomy" id="1560006"/>
    <lineage>
        <taxon>Bacteria</taxon>
        <taxon>Pseudomonadati</taxon>
        <taxon>Acidobacteriota</taxon>
        <taxon>Terriglobia</taxon>
        <taxon>Terriglobales</taxon>
        <taxon>Acidobacteriaceae</taxon>
        <taxon>Silvibacterium</taxon>
    </lineage>
</organism>
<dbReference type="Proteomes" id="UP000290253">
    <property type="component" value="Unassembled WGS sequence"/>
</dbReference>
<keyword evidence="4" id="KW-1185">Reference proteome</keyword>
<gene>
    <name evidence="3" type="ORF">ESZ00_17020</name>
</gene>
<feature type="chain" id="PRO_5020926095" description="Peptidase M15A C-terminal domain-containing protein" evidence="2">
    <location>
        <begin position="24"/>
        <end position="335"/>
    </location>
</feature>
<feature type="compositionally biased region" description="Basic residues" evidence="1">
    <location>
        <begin position="30"/>
        <end position="40"/>
    </location>
</feature>
<comment type="caution">
    <text evidence="3">The sequence shown here is derived from an EMBL/GenBank/DDBJ whole genome shotgun (WGS) entry which is preliminary data.</text>
</comment>
<dbReference type="InterPro" id="IPR043769">
    <property type="entry name" value="DUF5715"/>
</dbReference>
<accession>A0A4Q1S9N3</accession>
<reference evidence="3 4" key="1">
    <citation type="journal article" date="2016" name="Int. J. Syst. Evol. Microbiol.">
        <title>Acidipila dinghuensis sp. nov., an acidobacterium isolated from forest soil.</title>
        <authorList>
            <person name="Jiang Y.W."/>
            <person name="Wang J."/>
            <person name="Chen M.H."/>
            <person name="Lv Y.Y."/>
            <person name="Qiu L.H."/>
        </authorList>
    </citation>
    <scope>NUCLEOTIDE SEQUENCE [LARGE SCALE GENOMIC DNA]</scope>
    <source>
        <strain evidence="3 4">DHOF10</strain>
    </source>
</reference>
<evidence type="ECO:0008006" key="5">
    <source>
        <dbReference type="Google" id="ProtNLM"/>
    </source>
</evidence>
<proteinExistence type="predicted"/>
<evidence type="ECO:0000313" key="4">
    <source>
        <dbReference type="Proteomes" id="UP000290253"/>
    </source>
</evidence>
<dbReference type="EMBL" id="SDMK01000004">
    <property type="protein sequence ID" value="RXS93750.1"/>
    <property type="molecule type" value="Genomic_DNA"/>
</dbReference>
<sequence length="335" mass="36405">MRFFCRVSLILLLCSGLTIPVFATTARKGTAHGRSSHARKTAASAPVKATAGTTKSRMTKNRAAHKTASASEQAASTAPAARHRGSHAAVAEPVAEPVSGRLGRRARRRAALIAAHRRPARMVPAKTEVADAMIPAAPLDHWAILPALVGSRASLVRQNERTQADGLTRIEDDAELDQLLADRALVAVPVSMNLRINEGLPENRRYCRPWTARFLTDLARAHAARFHRSLQVNSAVRTVEYQRHLMEVNGNAAPADGDIASPHLTGATIDIAKKGLSTSEVSWMRAYLYPLEEAGKIDVEEEFYQSCFHITVYKSYESAGRPSLVPAAVLAERVK</sequence>